<evidence type="ECO:0008006" key="4">
    <source>
        <dbReference type="Google" id="ProtNLM"/>
    </source>
</evidence>
<proteinExistence type="predicted"/>
<name>A0ABM7QVJ5_LATCU</name>
<dbReference type="RefSeq" id="WP_221276338.1">
    <property type="nucleotide sequence ID" value="NZ_AP024685.1"/>
</dbReference>
<gene>
    <name evidence="2" type="ORF">LTWDN19_15680</name>
</gene>
<feature type="transmembrane region" description="Helical" evidence="1">
    <location>
        <begin position="101"/>
        <end position="120"/>
    </location>
</feature>
<feature type="transmembrane region" description="Helical" evidence="1">
    <location>
        <begin position="156"/>
        <end position="173"/>
    </location>
</feature>
<evidence type="ECO:0000313" key="3">
    <source>
        <dbReference type="Proteomes" id="UP000825100"/>
    </source>
</evidence>
<protein>
    <recommendedName>
        <fullName evidence="4">Membrane protein 6-pyruvoyl-tetrahydropterin synthase-related domain-containing protein</fullName>
    </recommendedName>
</protein>
<keyword evidence="1" id="KW-0472">Membrane</keyword>
<evidence type="ECO:0000256" key="1">
    <source>
        <dbReference type="SAM" id="Phobius"/>
    </source>
</evidence>
<dbReference type="EMBL" id="AP024685">
    <property type="protein sequence ID" value="BCX31001.1"/>
    <property type="molecule type" value="Genomic_DNA"/>
</dbReference>
<keyword evidence="3" id="KW-1185">Reference proteome</keyword>
<organism evidence="2 3">
    <name type="scientific">Latilactobacillus curvatus</name>
    <name type="common">Lactobacillus curvatus</name>
    <dbReference type="NCBI Taxonomy" id="28038"/>
    <lineage>
        <taxon>Bacteria</taxon>
        <taxon>Bacillati</taxon>
        <taxon>Bacillota</taxon>
        <taxon>Bacilli</taxon>
        <taxon>Lactobacillales</taxon>
        <taxon>Lactobacillaceae</taxon>
        <taxon>Latilactobacillus</taxon>
    </lineage>
</organism>
<feature type="transmembrane region" description="Helical" evidence="1">
    <location>
        <begin position="77"/>
        <end position="94"/>
    </location>
</feature>
<reference evidence="2 3" key="1">
    <citation type="submission" date="2021-05" db="EMBL/GenBank/DDBJ databases">
        <title>Complete Genome Sequence of Latilactobacillus sp. Strain WDN19, a High D-Aspartate-producing Lactic Acid Bacterium Isolated from a Japanese Pickle.</title>
        <authorList>
            <person name="Kajitani K."/>
            <person name="Takahashi S."/>
        </authorList>
    </citation>
    <scope>NUCLEOTIDE SEQUENCE [LARGE SCALE GENOMIC DNA]</scope>
    <source>
        <strain evidence="2 3">WDN19</strain>
    </source>
</reference>
<dbReference type="Proteomes" id="UP000825100">
    <property type="component" value="Chromosome"/>
</dbReference>
<keyword evidence="1" id="KW-1133">Transmembrane helix</keyword>
<evidence type="ECO:0000313" key="2">
    <source>
        <dbReference type="EMBL" id="BCX31001.1"/>
    </source>
</evidence>
<feature type="transmembrane region" description="Helical" evidence="1">
    <location>
        <begin position="9"/>
        <end position="28"/>
    </location>
</feature>
<keyword evidence="1" id="KW-0812">Transmembrane</keyword>
<accession>A0ABM7QVJ5</accession>
<sequence>MLRKQKQTLLILLGFIILSLIFILPILVHPEILFASDDFSFHMPRTLSLYNTLKSGHLIPNFDYSAFGSYGSAYNLFYPYLLNSYPIAIFRLFLGSWPTAYIIYYWIVTLSTLLIAYYAILTITKAKLPALIFSVIYTFSTYRIIDSFFRADLGELFVITALPLVFCGLELLIRGDYYK</sequence>